<dbReference type="InterPro" id="IPR010559">
    <property type="entry name" value="Sig_transdc_His_kin_internal"/>
</dbReference>
<protein>
    <submittedName>
        <fullName evidence="3">Histidine kinase</fullName>
    </submittedName>
</protein>
<sequence length="401" mass="46407">MIRALIILLILGSHSGDTKVQKLPLDSINSLLKNKYHKPERKFKLTIHDSELAVYQNPEDGLKCFREALKLRHQLKNDVLIVKAVLWEATNNYYQQALLKALHAYLKGPEATLQQVREALAIARKKYVMQVNSLALHALSKFYEKIGDLRALGTYKEHILLQDLLLGNEKTVKITRKELEYQMEYQKRVANDELAFQKKVLYIAFGGLSFLILCATFGYWQYKKRRDAQEFGKIAESDARVADMELKALRAQMNPHFIFNSLNAIRYYIAEKDTETADDYLVTFANLTRSILENSEKKYIPIAEEIRILKLYIEAEMLRMPERFSYSITVDGDIDQEKTLIPPMLIQPLVENSIWHGLANNKKEKGLLQLKIYKKKKALHVIIDDNGRGRKNSECPVKPHN</sequence>
<evidence type="ECO:0000256" key="1">
    <source>
        <dbReference type="SAM" id="Phobius"/>
    </source>
</evidence>
<feature type="domain" description="Signal transduction histidine kinase internal region" evidence="2">
    <location>
        <begin position="244"/>
        <end position="324"/>
    </location>
</feature>
<keyword evidence="3" id="KW-0808">Transferase</keyword>
<accession>A0ABU3CUJ4</accession>
<feature type="non-terminal residue" evidence="3">
    <location>
        <position position="401"/>
    </location>
</feature>
<name>A0ABU3CUJ4_9FLAO</name>
<keyword evidence="4" id="KW-1185">Reference proteome</keyword>
<organism evidence="3 4">
    <name type="scientific">Autumnicola edwardsiae</name>
    <dbReference type="NCBI Taxonomy" id="3075594"/>
    <lineage>
        <taxon>Bacteria</taxon>
        <taxon>Pseudomonadati</taxon>
        <taxon>Bacteroidota</taxon>
        <taxon>Flavobacteriia</taxon>
        <taxon>Flavobacteriales</taxon>
        <taxon>Flavobacteriaceae</taxon>
        <taxon>Autumnicola</taxon>
    </lineage>
</organism>
<dbReference type="RefSeq" id="WP_311484230.1">
    <property type="nucleotide sequence ID" value="NZ_JAVRHP010000030.1"/>
</dbReference>
<dbReference type="InterPro" id="IPR050640">
    <property type="entry name" value="Bact_2-comp_sensor_kinase"/>
</dbReference>
<keyword evidence="1" id="KW-0472">Membrane</keyword>
<keyword evidence="3" id="KW-0418">Kinase</keyword>
<dbReference type="PANTHER" id="PTHR34220">
    <property type="entry name" value="SENSOR HISTIDINE KINASE YPDA"/>
    <property type="match status" value="1"/>
</dbReference>
<evidence type="ECO:0000259" key="2">
    <source>
        <dbReference type="Pfam" id="PF06580"/>
    </source>
</evidence>
<proteinExistence type="predicted"/>
<keyword evidence="1" id="KW-1133">Transmembrane helix</keyword>
<dbReference type="PANTHER" id="PTHR34220:SF7">
    <property type="entry name" value="SENSOR HISTIDINE KINASE YPDA"/>
    <property type="match status" value="1"/>
</dbReference>
<comment type="caution">
    <text evidence="3">The sequence shown here is derived from an EMBL/GenBank/DDBJ whole genome shotgun (WGS) entry which is preliminary data.</text>
</comment>
<dbReference type="Gene3D" id="3.30.565.10">
    <property type="entry name" value="Histidine kinase-like ATPase, C-terminal domain"/>
    <property type="match status" value="1"/>
</dbReference>
<dbReference type="EMBL" id="JAVRHP010000030">
    <property type="protein sequence ID" value="MDT0650031.1"/>
    <property type="molecule type" value="Genomic_DNA"/>
</dbReference>
<evidence type="ECO:0000313" key="4">
    <source>
        <dbReference type="Proteomes" id="UP001248819"/>
    </source>
</evidence>
<keyword evidence="1" id="KW-0812">Transmembrane</keyword>
<evidence type="ECO:0000313" key="3">
    <source>
        <dbReference type="EMBL" id="MDT0650031.1"/>
    </source>
</evidence>
<dbReference type="Proteomes" id="UP001248819">
    <property type="component" value="Unassembled WGS sequence"/>
</dbReference>
<dbReference type="InterPro" id="IPR036890">
    <property type="entry name" value="HATPase_C_sf"/>
</dbReference>
<dbReference type="GO" id="GO:0016301">
    <property type="term" value="F:kinase activity"/>
    <property type="evidence" value="ECO:0007669"/>
    <property type="project" value="UniProtKB-KW"/>
</dbReference>
<feature type="transmembrane region" description="Helical" evidence="1">
    <location>
        <begin position="200"/>
        <end position="220"/>
    </location>
</feature>
<dbReference type="Pfam" id="PF06580">
    <property type="entry name" value="His_kinase"/>
    <property type="match status" value="1"/>
</dbReference>
<dbReference type="SUPFAM" id="SSF55874">
    <property type="entry name" value="ATPase domain of HSP90 chaperone/DNA topoisomerase II/histidine kinase"/>
    <property type="match status" value="1"/>
</dbReference>
<gene>
    <name evidence="3" type="ORF">RM529_07740</name>
</gene>
<reference evidence="3 4" key="1">
    <citation type="submission" date="2023-09" db="EMBL/GenBank/DDBJ databases">
        <authorList>
            <person name="Rey-Velasco X."/>
        </authorList>
    </citation>
    <scope>NUCLEOTIDE SEQUENCE [LARGE SCALE GENOMIC DNA]</scope>
    <source>
        <strain evidence="3 4">F297</strain>
    </source>
</reference>